<dbReference type="RefSeq" id="XP_033682282.1">
    <property type="nucleotide sequence ID" value="XM_033833498.1"/>
</dbReference>
<keyword evidence="1" id="KW-1133">Transmembrane helix</keyword>
<evidence type="ECO:0000256" key="1">
    <source>
        <dbReference type="SAM" id="Phobius"/>
    </source>
</evidence>
<protein>
    <submittedName>
        <fullName evidence="2">Uncharacterized protein</fullName>
    </submittedName>
</protein>
<evidence type="ECO:0000313" key="2">
    <source>
        <dbReference type="EMBL" id="KAF2247278.1"/>
    </source>
</evidence>
<feature type="transmembrane region" description="Helical" evidence="1">
    <location>
        <begin position="20"/>
        <end position="41"/>
    </location>
</feature>
<dbReference type="AlphaFoldDB" id="A0A6A6IB45"/>
<feature type="transmembrane region" description="Helical" evidence="1">
    <location>
        <begin position="91"/>
        <end position="109"/>
    </location>
</feature>
<sequence>MSSSPAPVESPNQYSLVSDTYGPGVVLAWILVAYTIAAHIIERASPGIDTIKRDLLITVSFPAGVAVHLVILVSQYPDPHMGPCGSVQDSFGMNLTLGIMASIAARPNWPIKRLCLLGVSNTWIFIALCYARHGWSLLVIGAAFLPAATPSIGCLWGAMCFCIVAFAHSIIRTSLRGSCMGFFFRMVALAISFGFLLYIIVIFGGLGLVWYYWILPDTNISIAEYEQLLALAGGIINAAFSLRHILRTYGPKARATLVKMWTEAHDTDFW</sequence>
<feature type="transmembrane region" description="Helical" evidence="1">
    <location>
        <begin position="53"/>
        <end position="71"/>
    </location>
</feature>
<evidence type="ECO:0000313" key="3">
    <source>
        <dbReference type="Proteomes" id="UP000800094"/>
    </source>
</evidence>
<organism evidence="2 3">
    <name type="scientific">Trematosphaeria pertusa</name>
    <dbReference type="NCBI Taxonomy" id="390896"/>
    <lineage>
        <taxon>Eukaryota</taxon>
        <taxon>Fungi</taxon>
        <taxon>Dikarya</taxon>
        <taxon>Ascomycota</taxon>
        <taxon>Pezizomycotina</taxon>
        <taxon>Dothideomycetes</taxon>
        <taxon>Pleosporomycetidae</taxon>
        <taxon>Pleosporales</taxon>
        <taxon>Massarineae</taxon>
        <taxon>Trematosphaeriaceae</taxon>
        <taxon>Trematosphaeria</taxon>
    </lineage>
</organism>
<feature type="transmembrane region" description="Helical" evidence="1">
    <location>
        <begin position="150"/>
        <end position="171"/>
    </location>
</feature>
<keyword evidence="1" id="KW-0472">Membrane</keyword>
<accession>A0A6A6IB45</accession>
<dbReference type="EMBL" id="ML987197">
    <property type="protein sequence ID" value="KAF2247278.1"/>
    <property type="molecule type" value="Genomic_DNA"/>
</dbReference>
<keyword evidence="1" id="KW-0812">Transmembrane</keyword>
<gene>
    <name evidence="2" type="ORF">BU26DRAFT_566264</name>
</gene>
<reference evidence="2" key="1">
    <citation type="journal article" date="2020" name="Stud. Mycol.">
        <title>101 Dothideomycetes genomes: a test case for predicting lifestyles and emergence of pathogens.</title>
        <authorList>
            <person name="Haridas S."/>
            <person name="Albert R."/>
            <person name="Binder M."/>
            <person name="Bloem J."/>
            <person name="Labutti K."/>
            <person name="Salamov A."/>
            <person name="Andreopoulos B."/>
            <person name="Baker S."/>
            <person name="Barry K."/>
            <person name="Bills G."/>
            <person name="Bluhm B."/>
            <person name="Cannon C."/>
            <person name="Castanera R."/>
            <person name="Culley D."/>
            <person name="Daum C."/>
            <person name="Ezra D."/>
            <person name="Gonzalez J."/>
            <person name="Henrissat B."/>
            <person name="Kuo A."/>
            <person name="Liang C."/>
            <person name="Lipzen A."/>
            <person name="Lutzoni F."/>
            <person name="Magnuson J."/>
            <person name="Mondo S."/>
            <person name="Nolan M."/>
            <person name="Ohm R."/>
            <person name="Pangilinan J."/>
            <person name="Park H.-J."/>
            <person name="Ramirez L."/>
            <person name="Alfaro M."/>
            <person name="Sun H."/>
            <person name="Tritt A."/>
            <person name="Yoshinaga Y."/>
            <person name="Zwiers L.-H."/>
            <person name="Turgeon B."/>
            <person name="Goodwin S."/>
            <person name="Spatafora J."/>
            <person name="Crous P."/>
            <person name="Grigoriev I."/>
        </authorList>
    </citation>
    <scope>NUCLEOTIDE SEQUENCE</scope>
    <source>
        <strain evidence="2">CBS 122368</strain>
    </source>
</reference>
<name>A0A6A6IB45_9PLEO</name>
<feature type="transmembrane region" description="Helical" evidence="1">
    <location>
        <begin position="183"/>
        <end position="213"/>
    </location>
</feature>
<keyword evidence="3" id="KW-1185">Reference proteome</keyword>
<feature type="transmembrane region" description="Helical" evidence="1">
    <location>
        <begin position="225"/>
        <end position="246"/>
    </location>
</feature>
<proteinExistence type="predicted"/>
<feature type="transmembrane region" description="Helical" evidence="1">
    <location>
        <begin position="121"/>
        <end position="144"/>
    </location>
</feature>
<dbReference type="Proteomes" id="UP000800094">
    <property type="component" value="Unassembled WGS sequence"/>
</dbReference>
<dbReference type="OrthoDB" id="3801228at2759"/>
<dbReference type="GeneID" id="54586828"/>